<feature type="domain" description="RagB/SusD" evidence="6">
    <location>
        <begin position="10"/>
        <end position="41"/>
    </location>
</feature>
<evidence type="ECO:0000256" key="2">
    <source>
        <dbReference type="ARBA" id="ARBA00006275"/>
    </source>
</evidence>
<dbReference type="InterPro" id="IPR012944">
    <property type="entry name" value="SusD_RagB_dom"/>
</dbReference>
<evidence type="ECO:0000256" key="4">
    <source>
        <dbReference type="ARBA" id="ARBA00023136"/>
    </source>
</evidence>
<dbReference type="AlphaFoldDB" id="A0A9Q5DDT7"/>
<keyword evidence="3" id="KW-0732">Signal</keyword>
<dbReference type="EMBL" id="RIAR02000001">
    <property type="protein sequence ID" value="NSL90092.1"/>
    <property type="molecule type" value="Genomic_DNA"/>
</dbReference>
<dbReference type="Pfam" id="PF07980">
    <property type="entry name" value="SusD_RagB"/>
    <property type="match status" value="1"/>
</dbReference>
<protein>
    <submittedName>
        <fullName evidence="7">RagB/SusD family nutrient uptake outer membrane protein</fullName>
    </submittedName>
</protein>
<dbReference type="GO" id="GO:0009279">
    <property type="term" value="C:cell outer membrane"/>
    <property type="evidence" value="ECO:0007669"/>
    <property type="project" value="UniProtKB-SubCell"/>
</dbReference>
<comment type="caution">
    <text evidence="7">The sequence shown here is derived from an EMBL/GenBank/DDBJ whole genome shotgun (WGS) entry which is preliminary data.</text>
</comment>
<evidence type="ECO:0000313" key="7">
    <source>
        <dbReference type="EMBL" id="NSL90092.1"/>
    </source>
</evidence>
<proteinExistence type="inferred from homology"/>
<organism evidence="7 8">
    <name type="scientific">Chitinophaga solisilvae</name>
    <dbReference type="NCBI Taxonomy" id="1233460"/>
    <lineage>
        <taxon>Bacteria</taxon>
        <taxon>Pseudomonadati</taxon>
        <taxon>Bacteroidota</taxon>
        <taxon>Chitinophagia</taxon>
        <taxon>Chitinophagales</taxon>
        <taxon>Chitinophagaceae</taxon>
        <taxon>Chitinophaga</taxon>
    </lineage>
</organism>
<evidence type="ECO:0000256" key="1">
    <source>
        <dbReference type="ARBA" id="ARBA00004442"/>
    </source>
</evidence>
<comment type="similarity">
    <text evidence="2">Belongs to the SusD family.</text>
</comment>
<dbReference type="Proteomes" id="UP000281028">
    <property type="component" value="Unassembled WGS sequence"/>
</dbReference>
<evidence type="ECO:0000313" key="8">
    <source>
        <dbReference type="Proteomes" id="UP000281028"/>
    </source>
</evidence>
<dbReference type="InterPro" id="IPR011990">
    <property type="entry name" value="TPR-like_helical_dom_sf"/>
</dbReference>
<reference evidence="7" key="1">
    <citation type="submission" date="2020-05" db="EMBL/GenBank/DDBJ databases">
        <title>Chitinophaga laudate sp. nov., isolated from a tropical peat swamp.</title>
        <authorList>
            <person name="Goh C.B.S."/>
            <person name="Lee M.S."/>
            <person name="Parimannan S."/>
            <person name="Pasbakhsh P."/>
            <person name="Yule C.M."/>
            <person name="Rajandas H."/>
            <person name="Loke S."/>
            <person name="Croft L."/>
            <person name="Tan J.B.L."/>
        </authorList>
    </citation>
    <scope>NUCLEOTIDE SEQUENCE</scope>
    <source>
        <strain evidence="7">Mgbs1</strain>
    </source>
</reference>
<evidence type="ECO:0000256" key="5">
    <source>
        <dbReference type="ARBA" id="ARBA00023237"/>
    </source>
</evidence>
<evidence type="ECO:0000259" key="6">
    <source>
        <dbReference type="Pfam" id="PF07980"/>
    </source>
</evidence>
<dbReference type="SUPFAM" id="SSF48452">
    <property type="entry name" value="TPR-like"/>
    <property type="match status" value="1"/>
</dbReference>
<name>A0A9Q5DDT7_9BACT</name>
<evidence type="ECO:0000256" key="3">
    <source>
        <dbReference type="ARBA" id="ARBA00022729"/>
    </source>
</evidence>
<keyword evidence="4" id="KW-0472">Membrane</keyword>
<keyword evidence="5" id="KW-0998">Cell outer membrane</keyword>
<comment type="subcellular location">
    <subcellularLocation>
        <location evidence="1">Cell outer membrane</location>
    </subcellularLocation>
</comment>
<accession>A0A9Q5DDT7</accession>
<keyword evidence="8" id="KW-1185">Reference proteome</keyword>
<dbReference type="Gene3D" id="1.25.40.390">
    <property type="match status" value="1"/>
</dbReference>
<gene>
    <name evidence="7" type="ORF">ECE50_024870</name>
</gene>
<sequence>MPADKEVVSATTQEEMIRFVIDERIRELACTGQRWFDMRRLSNDPLFKDITYTHTLGSKTWTLSPERLTLRLPAKILQQNPGMPDTP</sequence>